<dbReference type="InterPro" id="IPR000182">
    <property type="entry name" value="GNAT_dom"/>
</dbReference>
<gene>
    <name evidence="2" type="primary">pseH</name>
    <name evidence="2" type="ORF">DDF65_00775</name>
</gene>
<dbReference type="Pfam" id="PF13302">
    <property type="entry name" value="Acetyltransf_3"/>
    <property type="match status" value="1"/>
</dbReference>
<dbReference type="NCBIfam" id="TIGR03585">
    <property type="entry name" value="PseH"/>
    <property type="match status" value="1"/>
</dbReference>
<dbReference type="EMBL" id="QDKP01000006">
    <property type="protein sequence ID" value="PVM89054.1"/>
    <property type="molecule type" value="Genomic_DNA"/>
</dbReference>
<comment type="caution">
    <text evidence="2">The sequence shown here is derived from an EMBL/GenBank/DDBJ whole genome shotgun (WGS) entry which is preliminary data.</text>
</comment>
<proteinExistence type="predicted"/>
<evidence type="ECO:0000313" key="2">
    <source>
        <dbReference type="EMBL" id="PVM89054.1"/>
    </source>
</evidence>
<dbReference type="PANTHER" id="PTHR43415:SF3">
    <property type="entry name" value="GNAT-FAMILY ACETYLTRANSFERASE"/>
    <property type="match status" value="1"/>
</dbReference>
<evidence type="ECO:0000313" key="3">
    <source>
        <dbReference type="Proteomes" id="UP000244913"/>
    </source>
</evidence>
<sequence>MPKVTLRAVAAHDQERLLEWRNSDAVAPYMYSDHLISEGEHAAWFARLGTNPAVRYWIIELDGHPVGLANLADIDRHNSRCAWAYYLADPLVRGLGVGSFVEYWVIEYVFGELGLAKLWCEVIESNKAVWRLHEGFGFTREAVLRNHVVKGGQALDVIGLGLLESEWRGAARDAARERLIAKGFDLSDVPAAA</sequence>
<dbReference type="PANTHER" id="PTHR43415">
    <property type="entry name" value="SPERMIDINE N(1)-ACETYLTRANSFERASE"/>
    <property type="match status" value="1"/>
</dbReference>
<dbReference type="GO" id="GO:0016747">
    <property type="term" value="F:acyltransferase activity, transferring groups other than amino-acyl groups"/>
    <property type="evidence" value="ECO:0007669"/>
    <property type="project" value="InterPro"/>
</dbReference>
<reference evidence="2 3" key="1">
    <citation type="submission" date="2018-04" db="EMBL/GenBank/DDBJ databases">
        <title>The genome sequence of Caulobacter sp. 736.</title>
        <authorList>
            <person name="Gao J."/>
            <person name="Sun J."/>
        </authorList>
    </citation>
    <scope>NUCLEOTIDE SEQUENCE [LARGE SCALE GENOMIC DNA]</scope>
    <source>
        <strain evidence="2 3">736</strain>
    </source>
</reference>
<dbReference type="InterPro" id="IPR020036">
    <property type="entry name" value="PseH"/>
</dbReference>
<keyword evidence="3" id="KW-1185">Reference proteome</keyword>
<accession>A0A2T9JZE5</accession>
<dbReference type="SUPFAM" id="SSF55729">
    <property type="entry name" value="Acyl-CoA N-acyltransferases (Nat)"/>
    <property type="match status" value="1"/>
</dbReference>
<dbReference type="AlphaFoldDB" id="A0A2T9JZE5"/>
<dbReference type="PROSITE" id="PS51186">
    <property type="entry name" value="GNAT"/>
    <property type="match status" value="1"/>
</dbReference>
<feature type="domain" description="N-acetyltransferase" evidence="1">
    <location>
        <begin position="4"/>
        <end position="156"/>
    </location>
</feature>
<name>A0A2T9JZE5_9CAUL</name>
<evidence type="ECO:0000259" key="1">
    <source>
        <dbReference type="PROSITE" id="PS51186"/>
    </source>
</evidence>
<dbReference type="Gene3D" id="3.40.630.30">
    <property type="match status" value="1"/>
</dbReference>
<protein>
    <submittedName>
        <fullName evidence="2">UDP-4-amino-4, 6-dideoxy-N-acetyl-beta-L-altrosamine N-acetyltransferase</fullName>
    </submittedName>
</protein>
<dbReference type="InterPro" id="IPR016181">
    <property type="entry name" value="Acyl_CoA_acyltransferase"/>
</dbReference>
<dbReference type="Proteomes" id="UP000244913">
    <property type="component" value="Unassembled WGS sequence"/>
</dbReference>
<keyword evidence="2" id="KW-0808">Transferase</keyword>
<organism evidence="2 3">
    <name type="scientific">Caulobacter radicis</name>
    <dbReference type="NCBI Taxonomy" id="2172650"/>
    <lineage>
        <taxon>Bacteria</taxon>
        <taxon>Pseudomonadati</taxon>
        <taxon>Pseudomonadota</taxon>
        <taxon>Alphaproteobacteria</taxon>
        <taxon>Caulobacterales</taxon>
        <taxon>Caulobacteraceae</taxon>
        <taxon>Caulobacter</taxon>
    </lineage>
</organism>
<dbReference type="RefSeq" id="WP_116563825.1">
    <property type="nucleotide sequence ID" value="NZ_QDKP01000006.1"/>
</dbReference>